<sequence length="133" mass="14017">MTRLLILHLALVGALLVLAAMTTAARSAVIVAPGTDALAVAKKSSGGGKVDYAKDDEVTHVTRLRRAVGRDEIQPKKTFAKDEGVVRNDRIKGQSGQGVNRDVLKKAPAQSDGVARVDRIETGRFNAGGKTGE</sequence>
<dbReference type="AlphaFoldDB" id="A0A0L0TB90"/>
<proteinExistence type="predicted"/>
<gene>
    <name evidence="3" type="ORF">AMAG_15918</name>
</gene>
<keyword evidence="4" id="KW-1185">Reference proteome</keyword>
<dbReference type="Proteomes" id="UP000054350">
    <property type="component" value="Unassembled WGS sequence"/>
</dbReference>
<evidence type="ECO:0000256" key="1">
    <source>
        <dbReference type="SAM" id="MobiDB-lite"/>
    </source>
</evidence>
<evidence type="ECO:0000313" key="4">
    <source>
        <dbReference type="Proteomes" id="UP000054350"/>
    </source>
</evidence>
<evidence type="ECO:0000256" key="2">
    <source>
        <dbReference type="SAM" id="SignalP"/>
    </source>
</evidence>
<dbReference type="EMBL" id="GG745376">
    <property type="protein sequence ID" value="KNE71976.1"/>
    <property type="molecule type" value="Genomic_DNA"/>
</dbReference>
<reference evidence="3 4" key="1">
    <citation type="submission" date="2009-11" db="EMBL/GenBank/DDBJ databases">
        <title>Annotation of Allomyces macrogynus ATCC 38327.</title>
        <authorList>
            <consortium name="The Broad Institute Genome Sequencing Platform"/>
            <person name="Russ C."/>
            <person name="Cuomo C."/>
            <person name="Burger G."/>
            <person name="Gray M.W."/>
            <person name="Holland P.W.H."/>
            <person name="King N."/>
            <person name="Lang F.B.F."/>
            <person name="Roger A.J."/>
            <person name="Ruiz-Trillo I."/>
            <person name="Young S.K."/>
            <person name="Zeng Q."/>
            <person name="Gargeya S."/>
            <person name="Fitzgerald M."/>
            <person name="Haas B."/>
            <person name="Abouelleil A."/>
            <person name="Alvarado L."/>
            <person name="Arachchi H.M."/>
            <person name="Berlin A."/>
            <person name="Chapman S.B."/>
            <person name="Gearin G."/>
            <person name="Goldberg J."/>
            <person name="Griggs A."/>
            <person name="Gujja S."/>
            <person name="Hansen M."/>
            <person name="Heiman D."/>
            <person name="Howarth C."/>
            <person name="Larimer J."/>
            <person name="Lui A."/>
            <person name="MacDonald P.J.P."/>
            <person name="McCowen C."/>
            <person name="Montmayeur A."/>
            <person name="Murphy C."/>
            <person name="Neiman D."/>
            <person name="Pearson M."/>
            <person name="Priest M."/>
            <person name="Roberts A."/>
            <person name="Saif S."/>
            <person name="Shea T."/>
            <person name="Sisk P."/>
            <person name="Stolte C."/>
            <person name="Sykes S."/>
            <person name="Wortman J."/>
            <person name="Nusbaum C."/>
            <person name="Birren B."/>
        </authorList>
    </citation>
    <scope>NUCLEOTIDE SEQUENCE [LARGE SCALE GENOMIC DNA]</scope>
    <source>
        <strain evidence="3 4">ATCC 38327</strain>
    </source>
</reference>
<keyword evidence="2" id="KW-0732">Signal</keyword>
<feature type="chain" id="PRO_5005548698" evidence="2">
    <location>
        <begin position="28"/>
        <end position="133"/>
    </location>
</feature>
<dbReference type="VEuPathDB" id="FungiDB:AMAG_15918"/>
<reference evidence="4" key="2">
    <citation type="submission" date="2009-11" db="EMBL/GenBank/DDBJ databases">
        <title>The Genome Sequence of Allomyces macrogynus strain ATCC 38327.</title>
        <authorList>
            <consortium name="The Broad Institute Genome Sequencing Platform"/>
            <person name="Russ C."/>
            <person name="Cuomo C."/>
            <person name="Shea T."/>
            <person name="Young S.K."/>
            <person name="Zeng Q."/>
            <person name="Koehrsen M."/>
            <person name="Haas B."/>
            <person name="Borodovsky M."/>
            <person name="Guigo R."/>
            <person name="Alvarado L."/>
            <person name="Berlin A."/>
            <person name="Borenstein D."/>
            <person name="Chen Z."/>
            <person name="Engels R."/>
            <person name="Freedman E."/>
            <person name="Gellesch M."/>
            <person name="Goldberg J."/>
            <person name="Griggs A."/>
            <person name="Gujja S."/>
            <person name="Heiman D."/>
            <person name="Hepburn T."/>
            <person name="Howarth C."/>
            <person name="Jen D."/>
            <person name="Larson L."/>
            <person name="Lewis B."/>
            <person name="Mehta T."/>
            <person name="Park D."/>
            <person name="Pearson M."/>
            <person name="Roberts A."/>
            <person name="Saif S."/>
            <person name="Shenoy N."/>
            <person name="Sisk P."/>
            <person name="Stolte C."/>
            <person name="Sykes S."/>
            <person name="Walk T."/>
            <person name="White J."/>
            <person name="Yandava C."/>
            <person name="Burger G."/>
            <person name="Gray M.W."/>
            <person name="Holland P.W.H."/>
            <person name="King N."/>
            <person name="Lang F.B.F."/>
            <person name="Roger A.J."/>
            <person name="Ruiz-Trillo I."/>
            <person name="Lander E."/>
            <person name="Nusbaum C."/>
        </authorList>
    </citation>
    <scope>NUCLEOTIDE SEQUENCE [LARGE SCALE GENOMIC DNA]</scope>
    <source>
        <strain evidence="4">ATCC 38327</strain>
    </source>
</reference>
<dbReference type="OrthoDB" id="10546389at2759"/>
<feature type="signal peptide" evidence="2">
    <location>
        <begin position="1"/>
        <end position="27"/>
    </location>
</feature>
<name>A0A0L0TB90_ALLM3</name>
<evidence type="ECO:0000313" key="3">
    <source>
        <dbReference type="EMBL" id="KNE71976.1"/>
    </source>
</evidence>
<feature type="region of interest" description="Disordered" evidence="1">
    <location>
        <begin position="90"/>
        <end position="133"/>
    </location>
</feature>
<organism evidence="3 4">
    <name type="scientific">Allomyces macrogynus (strain ATCC 38327)</name>
    <name type="common">Allomyces javanicus var. macrogynus</name>
    <dbReference type="NCBI Taxonomy" id="578462"/>
    <lineage>
        <taxon>Eukaryota</taxon>
        <taxon>Fungi</taxon>
        <taxon>Fungi incertae sedis</taxon>
        <taxon>Blastocladiomycota</taxon>
        <taxon>Blastocladiomycetes</taxon>
        <taxon>Blastocladiales</taxon>
        <taxon>Blastocladiaceae</taxon>
        <taxon>Allomyces</taxon>
    </lineage>
</organism>
<accession>A0A0L0TB90</accession>
<protein>
    <submittedName>
        <fullName evidence="3">Uncharacterized protein</fullName>
    </submittedName>
</protein>